<reference evidence="1 2" key="2">
    <citation type="journal article" date="2022" name="Mol. Ecol. Resour.">
        <title>The genomes of chicory, endive, great burdock and yacon provide insights into Asteraceae paleo-polyploidization history and plant inulin production.</title>
        <authorList>
            <person name="Fan W."/>
            <person name="Wang S."/>
            <person name="Wang H."/>
            <person name="Wang A."/>
            <person name="Jiang F."/>
            <person name="Liu H."/>
            <person name="Zhao H."/>
            <person name="Xu D."/>
            <person name="Zhang Y."/>
        </authorList>
    </citation>
    <scope>NUCLEOTIDE SEQUENCE [LARGE SCALE GENOMIC DNA]</scope>
    <source>
        <strain evidence="2">cv. Niubang</strain>
    </source>
</reference>
<reference evidence="2" key="1">
    <citation type="journal article" date="2022" name="Mol. Ecol. Resour.">
        <title>The genomes of chicory, endive, great burdock and yacon provide insights into Asteraceae palaeo-polyploidization history and plant inulin production.</title>
        <authorList>
            <person name="Fan W."/>
            <person name="Wang S."/>
            <person name="Wang H."/>
            <person name="Wang A."/>
            <person name="Jiang F."/>
            <person name="Liu H."/>
            <person name="Zhao H."/>
            <person name="Xu D."/>
            <person name="Zhang Y."/>
        </authorList>
    </citation>
    <scope>NUCLEOTIDE SEQUENCE [LARGE SCALE GENOMIC DNA]</scope>
    <source>
        <strain evidence="2">cv. Niubang</strain>
    </source>
</reference>
<evidence type="ECO:0000313" key="2">
    <source>
        <dbReference type="Proteomes" id="UP001055879"/>
    </source>
</evidence>
<organism evidence="1 2">
    <name type="scientific">Arctium lappa</name>
    <name type="common">Greater burdock</name>
    <name type="synonym">Lappa major</name>
    <dbReference type="NCBI Taxonomy" id="4217"/>
    <lineage>
        <taxon>Eukaryota</taxon>
        <taxon>Viridiplantae</taxon>
        <taxon>Streptophyta</taxon>
        <taxon>Embryophyta</taxon>
        <taxon>Tracheophyta</taxon>
        <taxon>Spermatophyta</taxon>
        <taxon>Magnoliopsida</taxon>
        <taxon>eudicotyledons</taxon>
        <taxon>Gunneridae</taxon>
        <taxon>Pentapetalae</taxon>
        <taxon>asterids</taxon>
        <taxon>campanulids</taxon>
        <taxon>Asterales</taxon>
        <taxon>Asteraceae</taxon>
        <taxon>Carduoideae</taxon>
        <taxon>Cardueae</taxon>
        <taxon>Arctiinae</taxon>
        <taxon>Arctium</taxon>
    </lineage>
</organism>
<keyword evidence="2" id="KW-1185">Reference proteome</keyword>
<sequence length="123" mass="13731">MITRFGTRELLIVLIVVSLNLLLSWFKLLYDAIIIILLTKLLVLDISHLGMQGNLSHFQFLKFNNLNMAFTVFSTGVVKCKSMAIGRSRPTSPPLLNGPRVKLGMIACFEQSSSFSFVPLIVT</sequence>
<accession>A0ACB9CPA2</accession>
<evidence type="ECO:0000313" key="1">
    <source>
        <dbReference type="EMBL" id="KAI3736008.1"/>
    </source>
</evidence>
<gene>
    <name evidence="1" type="ORF">L6452_15538</name>
</gene>
<comment type="caution">
    <text evidence="1">The sequence shown here is derived from an EMBL/GenBank/DDBJ whole genome shotgun (WGS) entry which is preliminary data.</text>
</comment>
<protein>
    <submittedName>
        <fullName evidence="1">Uncharacterized protein</fullName>
    </submittedName>
</protein>
<proteinExistence type="predicted"/>
<dbReference type="Proteomes" id="UP001055879">
    <property type="component" value="Linkage Group LG04"/>
</dbReference>
<name>A0ACB9CPA2_ARCLA</name>
<dbReference type="EMBL" id="CM042050">
    <property type="protein sequence ID" value="KAI3736008.1"/>
    <property type="molecule type" value="Genomic_DNA"/>
</dbReference>